<proteinExistence type="inferred from homology"/>
<accession>A0A9P1MVX3</accession>
<dbReference type="InterPro" id="IPR006202">
    <property type="entry name" value="Neur_chan_lig-bd"/>
</dbReference>
<name>A0A9P1MVX3_9PELO</name>
<dbReference type="PRINTS" id="PR00252">
    <property type="entry name" value="NRIONCHANNEL"/>
</dbReference>
<evidence type="ECO:0000256" key="3">
    <source>
        <dbReference type="ARBA" id="ARBA00022989"/>
    </source>
</evidence>
<evidence type="ECO:0000256" key="2">
    <source>
        <dbReference type="ARBA" id="ARBA00022692"/>
    </source>
</evidence>
<dbReference type="SUPFAM" id="SSF90112">
    <property type="entry name" value="Neurotransmitter-gated ion-channel transmembrane pore"/>
    <property type="match status" value="1"/>
</dbReference>
<dbReference type="Proteomes" id="UP001152747">
    <property type="component" value="Unassembled WGS sequence"/>
</dbReference>
<dbReference type="InterPro" id="IPR038050">
    <property type="entry name" value="Neuro_actylchol_rec"/>
</dbReference>
<dbReference type="Gene3D" id="1.20.58.390">
    <property type="entry name" value="Neurotransmitter-gated ion-channel transmembrane domain"/>
    <property type="match status" value="1"/>
</dbReference>
<dbReference type="GO" id="GO:0005230">
    <property type="term" value="F:extracellular ligand-gated monoatomic ion channel activity"/>
    <property type="evidence" value="ECO:0007669"/>
    <property type="project" value="InterPro"/>
</dbReference>
<reference evidence="8" key="1">
    <citation type="submission" date="2022-11" db="EMBL/GenBank/DDBJ databases">
        <authorList>
            <person name="Kikuchi T."/>
        </authorList>
    </citation>
    <scope>NUCLEOTIDE SEQUENCE</scope>
    <source>
        <strain evidence="8">PS1010</strain>
    </source>
</reference>
<comment type="subcellular location">
    <subcellularLocation>
        <location evidence="1">Membrane</location>
        <topology evidence="1">Multi-pass membrane protein</topology>
    </subcellularLocation>
</comment>
<feature type="transmembrane region" description="Helical" evidence="5">
    <location>
        <begin position="339"/>
        <end position="357"/>
    </location>
</feature>
<keyword evidence="5" id="KW-0407">Ion channel</keyword>
<dbReference type="GO" id="GO:0016020">
    <property type="term" value="C:membrane"/>
    <property type="evidence" value="ECO:0007669"/>
    <property type="project" value="UniProtKB-SubCell"/>
</dbReference>
<keyword evidence="4 5" id="KW-0472">Membrane</keyword>
<organism evidence="8 9">
    <name type="scientific">Caenorhabditis angaria</name>
    <dbReference type="NCBI Taxonomy" id="860376"/>
    <lineage>
        <taxon>Eukaryota</taxon>
        <taxon>Metazoa</taxon>
        <taxon>Ecdysozoa</taxon>
        <taxon>Nematoda</taxon>
        <taxon>Chromadorea</taxon>
        <taxon>Rhabditida</taxon>
        <taxon>Rhabditina</taxon>
        <taxon>Rhabditomorpha</taxon>
        <taxon>Rhabditoidea</taxon>
        <taxon>Rhabditidae</taxon>
        <taxon>Peloderinae</taxon>
        <taxon>Caenorhabditis</taxon>
    </lineage>
</organism>
<keyword evidence="3 5" id="KW-1133">Transmembrane helix</keyword>
<dbReference type="CDD" id="cd19051">
    <property type="entry name" value="LGIC_TM_cation"/>
    <property type="match status" value="1"/>
</dbReference>
<feature type="transmembrane region" description="Helical" evidence="5">
    <location>
        <begin position="297"/>
        <end position="318"/>
    </location>
</feature>
<dbReference type="CDD" id="cd18989">
    <property type="entry name" value="LGIC_ECD_cation"/>
    <property type="match status" value="1"/>
</dbReference>
<keyword evidence="5" id="KW-0813">Transport</keyword>
<dbReference type="InterPro" id="IPR036734">
    <property type="entry name" value="Neur_chan_lig-bd_sf"/>
</dbReference>
<evidence type="ECO:0000313" key="8">
    <source>
        <dbReference type="EMBL" id="CAI5437918.1"/>
    </source>
</evidence>
<sequence length="402" mass="46774">MRPSKNLFPAQKRLYHDIFNDYDNKLAPIIYSETYKQSFFFSGYNKTIHGWIFKILINQIKVIDLDEPQELFTTSVDILVQWLDPRLMWNISEYEGIQLMYIRQSMIWSPPIGVFSASDLKDLRDLDFRIAKLQSRGLLEQYTTMRLTTNCGLNMANFPFDIQSCEIHLGLSGVHWRLYNISMVLPAIDDEFFCDMSNSAWTIVNVSIGTLRLNPIRDILYRIGVVRVILKRNATFYMYMIILPTFTINMIAIGGVFLKKSTKMEKLTIGFTHIMTMTFILGLVSEKIPKTSEIPLLGKYIVFGLCLMMFALVISTAFDKFCNTLENNRRFGDQKIIKTLCMYILHCLNILAISYMIHRFVLFENSYGTHRNCDLNNNEKNRSVYSDMSTDLYETFNSTTGF</sequence>
<dbReference type="InterPro" id="IPR036719">
    <property type="entry name" value="Neuro-gated_channel_TM_sf"/>
</dbReference>
<comment type="similarity">
    <text evidence="5">Belongs to the ligand-gated ion channel (TC 1.A.9) family.</text>
</comment>
<evidence type="ECO:0000256" key="5">
    <source>
        <dbReference type="RuleBase" id="RU000687"/>
    </source>
</evidence>
<evidence type="ECO:0000313" key="9">
    <source>
        <dbReference type="Proteomes" id="UP001152747"/>
    </source>
</evidence>
<evidence type="ECO:0000259" key="6">
    <source>
        <dbReference type="Pfam" id="PF02931"/>
    </source>
</evidence>
<dbReference type="AlphaFoldDB" id="A0A9P1MVX3"/>
<dbReference type="SUPFAM" id="SSF63712">
    <property type="entry name" value="Nicotinic receptor ligand binding domain-like"/>
    <property type="match status" value="1"/>
</dbReference>
<evidence type="ECO:0000256" key="4">
    <source>
        <dbReference type="ARBA" id="ARBA00023136"/>
    </source>
</evidence>
<dbReference type="PANTHER" id="PTHR18945">
    <property type="entry name" value="NEUROTRANSMITTER GATED ION CHANNEL"/>
    <property type="match status" value="1"/>
</dbReference>
<gene>
    <name evidence="8" type="ORF">CAMP_LOCUS555</name>
</gene>
<feature type="domain" description="Neurotransmitter-gated ion-channel transmembrane" evidence="7">
    <location>
        <begin position="241"/>
        <end position="317"/>
    </location>
</feature>
<dbReference type="GO" id="GO:0004888">
    <property type="term" value="F:transmembrane signaling receptor activity"/>
    <property type="evidence" value="ECO:0007669"/>
    <property type="project" value="InterPro"/>
</dbReference>
<dbReference type="InterPro" id="IPR018000">
    <property type="entry name" value="Neurotransmitter_ion_chnl_CS"/>
</dbReference>
<dbReference type="InterPro" id="IPR006029">
    <property type="entry name" value="Neurotrans-gated_channel_TM"/>
</dbReference>
<feature type="transmembrane region" description="Helical" evidence="5">
    <location>
        <begin position="236"/>
        <end position="258"/>
    </location>
</feature>
<keyword evidence="9" id="KW-1185">Reference proteome</keyword>
<dbReference type="InterPro" id="IPR006201">
    <property type="entry name" value="Neur_channel"/>
</dbReference>
<protein>
    <recommendedName>
        <fullName evidence="10">Neurotransmitter-gated ion-channel ligand-binding domain-containing protein</fullName>
    </recommendedName>
</protein>
<dbReference type="Pfam" id="PF02932">
    <property type="entry name" value="Neur_chan_memb"/>
    <property type="match status" value="1"/>
</dbReference>
<dbReference type="PROSITE" id="PS00236">
    <property type="entry name" value="NEUROTR_ION_CHANNEL"/>
    <property type="match status" value="1"/>
</dbReference>
<dbReference type="OrthoDB" id="5866477at2759"/>
<comment type="caution">
    <text evidence="8">The sequence shown here is derived from an EMBL/GenBank/DDBJ whole genome shotgun (WGS) entry which is preliminary data.</text>
</comment>
<keyword evidence="5" id="KW-0406">Ion transport</keyword>
<evidence type="ECO:0000259" key="7">
    <source>
        <dbReference type="Pfam" id="PF02932"/>
    </source>
</evidence>
<keyword evidence="2 5" id="KW-0812">Transmembrane</keyword>
<evidence type="ECO:0000256" key="1">
    <source>
        <dbReference type="ARBA" id="ARBA00004141"/>
    </source>
</evidence>
<feature type="transmembrane region" description="Helical" evidence="5">
    <location>
        <begin position="267"/>
        <end position="285"/>
    </location>
</feature>
<dbReference type="EMBL" id="CANHGI010000001">
    <property type="protein sequence ID" value="CAI5437918.1"/>
    <property type="molecule type" value="Genomic_DNA"/>
</dbReference>
<feature type="domain" description="Neurotransmitter-gated ion-channel ligand-binding" evidence="6">
    <location>
        <begin position="12"/>
        <end position="170"/>
    </location>
</feature>
<dbReference type="Pfam" id="PF02931">
    <property type="entry name" value="Neur_chan_LBD"/>
    <property type="match status" value="1"/>
</dbReference>
<evidence type="ECO:0008006" key="10">
    <source>
        <dbReference type="Google" id="ProtNLM"/>
    </source>
</evidence>
<dbReference type="Gene3D" id="2.70.170.10">
    <property type="entry name" value="Neurotransmitter-gated ion-channel ligand-binding domain"/>
    <property type="match status" value="1"/>
</dbReference>